<keyword evidence="2" id="KW-1185">Reference proteome</keyword>
<organism evidence="1 2">
    <name type="scientific">Aphis craccivora</name>
    <name type="common">Cowpea aphid</name>
    <dbReference type="NCBI Taxonomy" id="307492"/>
    <lineage>
        <taxon>Eukaryota</taxon>
        <taxon>Metazoa</taxon>
        <taxon>Ecdysozoa</taxon>
        <taxon>Arthropoda</taxon>
        <taxon>Hexapoda</taxon>
        <taxon>Insecta</taxon>
        <taxon>Pterygota</taxon>
        <taxon>Neoptera</taxon>
        <taxon>Paraneoptera</taxon>
        <taxon>Hemiptera</taxon>
        <taxon>Sternorrhyncha</taxon>
        <taxon>Aphidomorpha</taxon>
        <taxon>Aphidoidea</taxon>
        <taxon>Aphididae</taxon>
        <taxon>Aphidini</taxon>
        <taxon>Aphis</taxon>
        <taxon>Aphis</taxon>
    </lineage>
</organism>
<accession>A0A6G0VZT7</accession>
<proteinExistence type="predicted"/>
<dbReference type="PANTHER" id="PTHR31912">
    <property type="entry name" value="IP13529P"/>
    <property type="match status" value="1"/>
</dbReference>
<feature type="non-terminal residue" evidence="1">
    <location>
        <position position="1037"/>
    </location>
</feature>
<dbReference type="Proteomes" id="UP000478052">
    <property type="component" value="Unassembled WGS sequence"/>
</dbReference>
<dbReference type="OrthoDB" id="6594135at2759"/>
<comment type="caution">
    <text evidence="1">The sequence shown here is derived from an EMBL/GenBank/DDBJ whole genome shotgun (WGS) entry which is preliminary data.</text>
</comment>
<feature type="non-terminal residue" evidence="1">
    <location>
        <position position="1"/>
    </location>
</feature>
<sequence>FDGFIIKLLQYIEKHSIKLGVQETLVLQELKTPSKPGNDIVAALRLIPFLFQPVTLKLDKKRKKCNAPSWRPSKVEQSSAFMEFIANANELKTTHSQKVEKSIQFGTTLQPYVIIIGHSVEANQEDHSIESYTVINNTYYKLETPLKALDVCFNNLRSYKNHMNQHELFFTKNINSNNSHIKTFNVNRELDTTLNISTAVHSETQEYIPNSSDNTISVSLIDIECFKQILKTNALLLAAKWYSNKVIPRKEVQVLFDDVQYFNNSFLHVLKNKVVDTLKSADSNSDQIKEISSMFDLLLSPFSFIKTEHLRFKAFEEAGVLVKPDMVVIGQRLNDKLKLGRVIFEPKSVEMSDIPLKQVLKLVLETSNLFITIMNYMKDLENTSDNCICSFTQSPIWLSKLTKHPNKIVLPIFLFFDDFEITNPLGSHSGSQKLGALYISLPCLPPELSSTINYIFLAGLFKSFDRTEFGNVAIFKHIVDQLNFLENIGIVINIKGSLYRVFFSLGLILGDNLGVHSVLGFTESFVAQYPCRFCKLSKTECHSQIDQVDDKLRNIDTYNSDIEINDVYLTGIKQSCVFNEISSFHVTENYAVDIMHDLLEGVCKYDIGLMLNKMIFSLKYFSINTLNDRIESFNYGSIDIRSRPPLISVESLKPTGTLKMSASEMSCFMRYLCLIVGDLVPENSKIWQVYIILRQIVDIVFSKSIKFKDINLLKVLISEHHELYMQVFNTHLKPKHHHMIHYPMIIQKSGPLSMMWSMRFEAKHKQFKDAANSTSSRKNVLYTLALKHQLHLSYRFLISKNFNCNGLEVGRILNVSLSKRENYNTNMYFSTTKLNFLNDNLIFVSWIKLKNQTYNCNNMTIVLSMNSGDNNLPKFGFVQSLIVLNDSKAFFICKLFITNYFDDHYQAFNVTLGSQLFCDSLDNLASINPTVCSDILNIDKTFKKKRLRKTKKQFDYESSDDINDDPENNFRTFYFNVIADGAISSFSERFNQFQIYNNNFCFLYNISELSKITNDDLMKNCLDLQNYLSVGNLYDIV</sequence>
<dbReference type="EMBL" id="VUJU01010080">
    <property type="protein sequence ID" value="KAF0715949.1"/>
    <property type="molecule type" value="Genomic_DNA"/>
</dbReference>
<dbReference type="PANTHER" id="PTHR31912:SF34">
    <property type="entry name" value="NOTOCHORD-RELATED PROTEIN"/>
    <property type="match status" value="1"/>
</dbReference>
<name>A0A6G0VZT7_APHCR</name>
<reference evidence="1 2" key="1">
    <citation type="submission" date="2019-08" db="EMBL/GenBank/DDBJ databases">
        <title>Whole genome of Aphis craccivora.</title>
        <authorList>
            <person name="Voronova N.V."/>
            <person name="Shulinski R.S."/>
            <person name="Bandarenka Y.V."/>
            <person name="Zhorov D.G."/>
            <person name="Warner D."/>
        </authorList>
    </citation>
    <scope>NUCLEOTIDE SEQUENCE [LARGE SCALE GENOMIC DNA]</scope>
    <source>
        <strain evidence="1">180601</strain>
        <tissue evidence="1">Whole Body</tissue>
    </source>
</reference>
<evidence type="ECO:0000313" key="1">
    <source>
        <dbReference type="EMBL" id="KAF0715949.1"/>
    </source>
</evidence>
<gene>
    <name evidence="1" type="ORF">FWK35_00034001</name>
</gene>
<protein>
    <submittedName>
        <fullName evidence="1">C2H2-type domain-containing protein</fullName>
    </submittedName>
</protein>
<dbReference type="AlphaFoldDB" id="A0A6G0VZT7"/>
<evidence type="ECO:0000313" key="2">
    <source>
        <dbReference type="Proteomes" id="UP000478052"/>
    </source>
</evidence>